<accession>A0AAV7QXF7</accession>
<dbReference type="EMBL" id="JANPWB010000010">
    <property type="protein sequence ID" value="KAJ1144660.1"/>
    <property type="molecule type" value="Genomic_DNA"/>
</dbReference>
<feature type="region of interest" description="Disordered" evidence="1">
    <location>
        <begin position="1"/>
        <end position="26"/>
    </location>
</feature>
<gene>
    <name evidence="2" type="ORF">NDU88_010957</name>
</gene>
<organism evidence="2 3">
    <name type="scientific">Pleurodeles waltl</name>
    <name type="common">Iberian ribbed newt</name>
    <dbReference type="NCBI Taxonomy" id="8319"/>
    <lineage>
        <taxon>Eukaryota</taxon>
        <taxon>Metazoa</taxon>
        <taxon>Chordata</taxon>
        <taxon>Craniata</taxon>
        <taxon>Vertebrata</taxon>
        <taxon>Euteleostomi</taxon>
        <taxon>Amphibia</taxon>
        <taxon>Batrachia</taxon>
        <taxon>Caudata</taxon>
        <taxon>Salamandroidea</taxon>
        <taxon>Salamandridae</taxon>
        <taxon>Pleurodelinae</taxon>
        <taxon>Pleurodeles</taxon>
    </lineage>
</organism>
<reference evidence="2" key="1">
    <citation type="journal article" date="2022" name="bioRxiv">
        <title>Sequencing and chromosome-scale assembly of the giantPleurodeles waltlgenome.</title>
        <authorList>
            <person name="Brown T."/>
            <person name="Elewa A."/>
            <person name="Iarovenko S."/>
            <person name="Subramanian E."/>
            <person name="Araus A.J."/>
            <person name="Petzold A."/>
            <person name="Susuki M."/>
            <person name="Suzuki K.-i.T."/>
            <person name="Hayashi T."/>
            <person name="Toyoda A."/>
            <person name="Oliveira C."/>
            <person name="Osipova E."/>
            <person name="Leigh N.D."/>
            <person name="Simon A."/>
            <person name="Yun M.H."/>
        </authorList>
    </citation>
    <scope>NUCLEOTIDE SEQUENCE</scope>
    <source>
        <strain evidence="2">20211129_DDA</strain>
        <tissue evidence="2">Liver</tissue>
    </source>
</reference>
<sequence length="68" mass="7198">MDHACSLRSQMRPQAPSRIGMGAPSGRRRLRVSVRVPFSAPESRSTRAASSAAGHAPSQKLLLMLVGG</sequence>
<evidence type="ECO:0000313" key="3">
    <source>
        <dbReference type="Proteomes" id="UP001066276"/>
    </source>
</evidence>
<keyword evidence="3" id="KW-1185">Reference proteome</keyword>
<comment type="caution">
    <text evidence="2">The sequence shown here is derived from an EMBL/GenBank/DDBJ whole genome shotgun (WGS) entry which is preliminary data.</text>
</comment>
<evidence type="ECO:0000313" key="2">
    <source>
        <dbReference type="EMBL" id="KAJ1144660.1"/>
    </source>
</evidence>
<name>A0AAV7QXF7_PLEWA</name>
<proteinExistence type="predicted"/>
<protein>
    <submittedName>
        <fullName evidence="2">Uncharacterized protein</fullName>
    </submittedName>
</protein>
<dbReference type="Proteomes" id="UP001066276">
    <property type="component" value="Chromosome 6"/>
</dbReference>
<dbReference type="AlphaFoldDB" id="A0AAV7QXF7"/>
<evidence type="ECO:0000256" key="1">
    <source>
        <dbReference type="SAM" id="MobiDB-lite"/>
    </source>
</evidence>